<dbReference type="EMBL" id="LNQR01000124">
    <property type="protein sequence ID" value="KWT76832.1"/>
    <property type="molecule type" value="Genomic_DNA"/>
</dbReference>
<evidence type="ECO:0000259" key="2">
    <source>
        <dbReference type="Pfam" id="PF01523"/>
    </source>
</evidence>
<evidence type="ECO:0000256" key="1">
    <source>
        <dbReference type="ARBA" id="ARBA00005836"/>
    </source>
</evidence>
<dbReference type="Pfam" id="PF19289">
    <property type="entry name" value="PmbA_TldD_3rd"/>
    <property type="match status" value="1"/>
</dbReference>
<accession>A0ABR5SBJ4</accession>
<dbReference type="InterPro" id="IPR036059">
    <property type="entry name" value="TldD/PmbA_sf"/>
</dbReference>
<gene>
    <name evidence="5" type="ORF">ASN18_3098</name>
</gene>
<evidence type="ECO:0000259" key="3">
    <source>
        <dbReference type="Pfam" id="PF19289"/>
    </source>
</evidence>
<dbReference type="PANTHER" id="PTHR43421">
    <property type="entry name" value="METALLOPROTEASE PMBA"/>
    <property type="match status" value="1"/>
</dbReference>
<dbReference type="Pfam" id="PF01523">
    <property type="entry name" value="PmbA_TldD_1st"/>
    <property type="match status" value="1"/>
</dbReference>
<protein>
    <submittedName>
        <fullName evidence="5">Peptidase</fullName>
    </submittedName>
</protein>
<dbReference type="Proteomes" id="UP000060487">
    <property type="component" value="Unassembled WGS sequence"/>
</dbReference>
<sequence>MEIELINEILDYLSSGKGLIGEVYVSSAKNITAESKDASVDALERAEASGLSVRVLDGQRHGFSYTNDLSRWREAVDMAVTTAAFLEEDKNWSFCGRLPQSVSHVITYDDAAFAMTEADIAGMAIGVERAALAVDARVKKVRKASASVSSGEVYIANTEGLSGSYRFTSCSLSAMAMAESGGDSQMGWDYEYDRILAAVSPERVGAAAAGRALELLNARHFKSVKIPVILENSVAADFLSLLASSLSSENVQKGKSILAGKLSQKIVSEKLNITDNALLDGKAGSRPFDGEGVPSQRNALVTEGILNGFLYNIYTASKGSTLSTGSAARSGISGIPTVGVSNLYIEPASSDTMAVEEMFSTAAQCLFVTDAMGIHMANRITGEFSVGVSGMWIENGKKAYPIKEAVISGNFLDMFKDVEAVGSDLKFYGKIGSPSLLIRHMDVSG</sequence>
<name>A0ABR5SBJ4_9BACT</name>
<dbReference type="InterPro" id="IPR035068">
    <property type="entry name" value="TldD/PmbA_N"/>
</dbReference>
<evidence type="ECO:0000313" key="5">
    <source>
        <dbReference type="EMBL" id="KWT76832.1"/>
    </source>
</evidence>
<keyword evidence="6" id="KW-1185">Reference proteome</keyword>
<organism evidence="5 6">
    <name type="scientific">Candidatus Magnetominusculus xianensis</name>
    <dbReference type="NCBI Taxonomy" id="1748249"/>
    <lineage>
        <taxon>Bacteria</taxon>
        <taxon>Pseudomonadati</taxon>
        <taxon>Nitrospirota</taxon>
        <taxon>Nitrospiria</taxon>
        <taxon>Nitrospirales</taxon>
        <taxon>Nitrospiraceae</taxon>
        <taxon>Candidatus Magnetominusculus</taxon>
    </lineage>
</organism>
<dbReference type="InterPro" id="IPR002510">
    <property type="entry name" value="Metalloprtase-TldD/E_N"/>
</dbReference>
<dbReference type="InterPro" id="IPR047657">
    <property type="entry name" value="PmbA"/>
</dbReference>
<dbReference type="Gene3D" id="3.30.2290.10">
    <property type="entry name" value="PmbA/TldD superfamily"/>
    <property type="match status" value="1"/>
</dbReference>
<comment type="similarity">
    <text evidence="1">Belongs to the peptidase U62 family.</text>
</comment>
<comment type="caution">
    <text evidence="5">The sequence shown here is derived from an EMBL/GenBank/DDBJ whole genome shotgun (WGS) entry which is preliminary data.</text>
</comment>
<dbReference type="RefSeq" id="WP_085053703.1">
    <property type="nucleotide sequence ID" value="NZ_LNQR01000124.1"/>
</dbReference>
<dbReference type="PANTHER" id="PTHR43421:SF1">
    <property type="entry name" value="METALLOPROTEASE PMBA"/>
    <property type="match status" value="1"/>
</dbReference>
<reference evidence="5 6" key="1">
    <citation type="submission" date="2015-11" db="EMBL/GenBank/DDBJ databases">
        <authorList>
            <person name="Lin W."/>
        </authorList>
    </citation>
    <scope>NUCLEOTIDE SEQUENCE [LARGE SCALE GENOMIC DNA]</scope>
    <source>
        <strain evidence="5 6">HCH-1</strain>
    </source>
</reference>
<dbReference type="InterPro" id="IPR045569">
    <property type="entry name" value="Metalloprtase-TldD/E_C"/>
</dbReference>
<evidence type="ECO:0000313" key="6">
    <source>
        <dbReference type="Proteomes" id="UP000060487"/>
    </source>
</evidence>
<dbReference type="Pfam" id="PF19290">
    <property type="entry name" value="PmbA_TldD_2nd"/>
    <property type="match status" value="1"/>
</dbReference>
<dbReference type="SUPFAM" id="SSF111283">
    <property type="entry name" value="Putative modulator of DNA gyrase, PmbA/TldD"/>
    <property type="match status" value="1"/>
</dbReference>
<feature type="domain" description="Metalloprotease TldD/E central" evidence="4">
    <location>
        <begin position="115"/>
        <end position="216"/>
    </location>
</feature>
<dbReference type="InterPro" id="IPR045570">
    <property type="entry name" value="Metalloprtase-TldD/E_cen_dom"/>
</dbReference>
<feature type="domain" description="Metalloprotease TldD/E N-terminal" evidence="2">
    <location>
        <begin position="22"/>
        <end position="82"/>
    </location>
</feature>
<evidence type="ECO:0000259" key="4">
    <source>
        <dbReference type="Pfam" id="PF19290"/>
    </source>
</evidence>
<proteinExistence type="inferred from homology"/>
<feature type="domain" description="Metalloprotease TldD/E C-terminal" evidence="3">
    <location>
        <begin position="225"/>
        <end position="445"/>
    </location>
</feature>